<evidence type="ECO:0000256" key="1">
    <source>
        <dbReference type="SAM" id="Phobius"/>
    </source>
</evidence>
<reference evidence="2 3" key="1">
    <citation type="journal article" date="1991" name="Int. J. Syst. Bacteriol.">
        <title>Description of the erythromycin-producing bacterium Arthrobacter sp. strain NRRL B-3381 as Aeromicrobium erythreum gen. nov., sp. nov.</title>
        <authorList>
            <person name="Miller E.S."/>
            <person name="Woese C.R."/>
            <person name="Brenner S."/>
        </authorList>
    </citation>
    <scope>NUCLEOTIDE SEQUENCE [LARGE SCALE GENOMIC DNA]</scope>
    <source>
        <strain evidence="2 3">AR18</strain>
    </source>
</reference>
<dbReference type="KEGG" id="aer:AERYTH_13315"/>
<protein>
    <recommendedName>
        <fullName evidence="4">Polysaccharide chain length determinant N-terminal domain-containing protein</fullName>
    </recommendedName>
</protein>
<evidence type="ECO:0000313" key="2">
    <source>
        <dbReference type="EMBL" id="ALX05605.1"/>
    </source>
</evidence>
<feature type="transmembrane region" description="Helical" evidence="1">
    <location>
        <begin position="117"/>
        <end position="137"/>
    </location>
</feature>
<dbReference type="Proteomes" id="UP000067689">
    <property type="component" value="Chromosome"/>
</dbReference>
<accession>A0A0U4CJT3</accession>
<keyword evidence="1" id="KW-0812">Transmembrane</keyword>
<dbReference type="STRING" id="2041.AERYTH_13315"/>
<name>A0A0U4CJT3_9ACTN</name>
<dbReference type="PATRIC" id="fig|2041.4.peg.2778"/>
<keyword evidence="1" id="KW-1133">Transmembrane helix</keyword>
<proteinExistence type="predicted"/>
<keyword evidence="1" id="KW-0472">Membrane</keyword>
<dbReference type="EMBL" id="CP011502">
    <property type="protein sequence ID" value="ALX05605.1"/>
    <property type="molecule type" value="Genomic_DNA"/>
</dbReference>
<dbReference type="AlphaFoldDB" id="A0A0U4CJT3"/>
<gene>
    <name evidence="2" type="ORF">AERYTH_13315</name>
</gene>
<sequence>MSVTNPPDTAVLDIAYTASTPRAAAAGSRAVAEAFLTVRGEAAATTVQELQEATWDRIDMLEDSADRYPKDSPARESILTEAKTLGTRAAELATVDTSPGRVLGAPATPSAPSSLGVLPLGVAGLALGLLVAVPVALTRRDRAPDPGVIASPQDLGTGQGSAVLDGTADASPEDTWDVAALMLDLPATAPADGPVTLLVDGSVGTQSGEGLAEALRRRGLPVRHVDASALLESKIARGWPTDRKKATWAGELVVVDSSALASDALVATLGTRVDHVVLARSVDDDAVAARRVRSLLAVQGVDVALTVLLPRR</sequence>
<evidence type="ECO:0008006" key="4">
    <source>
        <dbReference type="Google" id="ProtNLM"/>
    </source>
</evidence>
<organism evidence="2 3">
    <name type="scientific">Aeromicrobium erythreum</name>
    <dbReference type="NCBI Taxonomy" id="2041"/>
    <lineage>
        <taxon>Bacteria</taxon>
        <taxon>Bacillati</taxon>
        <taxon>Actinomycetota</taxon>
        <taxon>Actinomycetes</taxon>
        <taxon>Propionibacteriales</taxon>
        <taxon>Nocardioidaceae</taxon>
        <taxon>Aeromicrobium</taxon>
    </lineage>
</organism>
<evidence type="ECO:0000313" key="3">
    <source>
        <dbReference type="Proteomes" id="UP000067689"/>
    </source>
</evidence>
<keyword evidence="3" id="KW-1185">Reference proteome</keyword>